<dbReference type="EMBL" id="FQWO01000001">
    <property type="protein sequence ID" value="SHG27385.1"/>
    <property type="molecule type" value="Genomic_DNA"/>
</dbReference>
<evidence type="ECO:0000256" key="1">
    <source>
        <dbReference type="ARBA" id="ARBA00007401"/>
    </source>
</evidence>
<proteinExistence type="inferred from homology"/>
<dbReference type="Gene3D" id="3.20.20.80">
    <property type="entry name" value="Glycosidases"/>
    <property type="match status" value="1"/>
</dbReference>
<feature type="domain" description="Glycoside hydrolase family 2" evidence="7">
    <location>
        <begin position="718"/>
        <end position="820"/>
    </location>
</feature>
<evidence type="ECO:0000259" key="6">
    <source>
        <dbReference type="Pfam" id="PF16355"/>
    </source>
</evidence>
<reference evidence="9" key="1">
    <citation type="submission" date="2016-11" db="EMBL/GenBank/DDBJ databases">
        <authorList>
            <person name="Jaros S."/>
            <person name="Januszkiewicz K."/>
            <person name="Wedrychowicz H."/>
        </authorList>
    </citation>
    <scope>NUCLEOTIDE SEQUENCE [LARGE SCALE GENOMIC DNA]</scope>
    <source>
        <strain evidence="9">DSM 19729</strain>
    </source>
</reference>
<dbReference type="Pfam" id="PF02836">
    <property type="entry name" value="Glyco_hydro_2_C"/>
    <property type="match status" value="1"/>
</dbReference>
<dbReference type="SUPFAM" id="SSF51445">
    <property type="entry name" value="(Trans)glycosidases"/>
    <property type="match status" value="1"/>
</dbReference>
<dbReference type="Proteomes" id="UP000184384">
    <property type="component" value="Unassembled WGS sequence"/>
</dbReference>
<evidence type="ECO:0000313" key="8">
    <source>
        <dbReference type="EMBL" id="PRZ27956.1"/>
    </source>
</evidence>
<evidence type="ECO:0000256" key="2">
    <source>
        <dbReference type="ARBA" id="ARBA00022801"/>
    </source>
</evidence>
<dbReference type="InterPro" id="IPR006103">
    <property type="entry name" value="Glyco_hydro_2_cat"/>
</dbReference>
<dbReference type="AlphaFoldDB" id="A0A1M5IGN8"/>
<keyword evidence="3" id="KW-0326">Glycosidase</keyword>
<evidence type="ECO:0000313" key="10">
    <source>
        <dbReference type="Proteomes" id="UP000184384"/>
    </source>
</evidence>
<evidence type="ECO:0000313" key="11">
    <source>
        <dbReference type="Proteomes" id="UP000237771"/>
    </source>
</evidence>
<dbReference type="InterPro" id="IPR040605">
    <property type="entry name" value="Glyco_hydro2_dom5"/>
</dbReference>
<dbReference type="EMBL" id="PVUB01000001">
    <property type="protein sequence ID" value="PRZ27956.1"/>
    <property type="molecule type" value="Genomic_DNA"/>
</dbReference>
<dbReference type="GO" id="GO:0004553">
    <property type="term" value="F:hydrolase activity, hydrolyzing O-glycosyl compounds"/>
    <property type="evidence" value="ECO:0007669"/>
    <property type="project" value="InterPro"/>
</dbReference>
<dbReference type="STRING" id="280093.SAMN05443373_101241"/>
<evidence type="ECO:0000259" key="5">
    <source>
        <dbReference type="Pfam" id="PF02836"/>
    </source>
</evidence>
<dbReference type="SUPFAM" id="SSF49303">
    <property type="entry name" value="beta-Galactosidase/glucuronidase domain"/>
    <property type="match status" value="1"/>
</dbReference>
<dbReference type="Gene3D" id="2.60.120.260">
    <property type="entry name" value="Galactose-binding domain-like"/>
    <property type="match status" value="1"/>
</dbReference>
<dbReference type="PANTHER" id="PTHR42732">
    <property type="entry name" value="BETA-GALACTOSIDASE"/>
    <property type="match status" value="1"/>
</dbReference>
<dbReference type="InterPro" id="IPR032311">
    <property type="entry name" value="DUF4982"/>
</dbReference>
<dbReference type="RefSeq" id="WP_084089371.1">
    <property type="nucleotide sequence ID" value="NZ_FQWO01000001.1"/>
</dbReference>
<protein>
    <submittedName>
        <fullName evidence="9">Beta-galactosidase</fullName>
    </submittedName>
</protein>
<dbReference type="InterPro" id="IPR036156">
    <property type="entry name" value="Beta-gal/glucu_dom_sf"/>
</dbReference>
<feature type="domain" description="DUF4982" evidence="6">
    <location>
        <begin position="641"/>
        <end position="705"/>
    </location>
</feature>
<keyword evidence="2" id="KW-0378">Hydrolase</keyword>
<dbReference type="PANTHER" id="PTHR42732:SF1">
    <property type="entry name" value="BETA-MANNOSIDASE"/>
    <property type="match status" value="1"/>
</dbReference>
<name>A0A1M5IGN8_9FLAO</name>
<dbReference type="Proteomes" id="UP000237771">
    <property type="component" value="Unassembled WGS sequence"/>
</dbReference>
<evidence type="ECO:0000256" key="3">
    <source>
        <dbReference type="ARBA" id="ARBA00023295"/>
    </source>
</evidence>
<dbReference type="InterPro" id="IPR017853">
    <property type="entry name" value="GH"/>
</dbReference>
<gene>
    <name evidence="8" type="ORF">BC624_101241</name>
    <name evidence="9" type="ORF">SAMN05443373_101241</name>
</gene>
<dbReference type="Pfam" id="PF18565">
    <property type="entry name" value="Glyco_hydro2_C5"/>
    <property type="match status" value="1"/>
</dbReference>
<reference evidence="10" key="2">
    <citation type="submission" date="2016-11" db="EMBL/GenBank/DDBJ databases">
        <authorList>
            <person name="Varghese N."/>
            <person name="Submissions S."/>
        </authorList>
    </citation>
    <scope>NUCLEOTIDE SEQUENCE [LARGE SCALE GENOMIC DNA]</scope>
    <source>
        <strain evidence="10">DSM 19729</strain>
    </source>
</reference>
<dbReference type="SUPFAM" id="SSF49785">
    <property type="entry name" value="Galactose-binding domain-like"/>
    <property type="match status" value="1"/>
</dbReference>
<dbReference type="OrthoDB" id="9801077at2"/>
<organism evidence="9 10">
    <name type="scientific">Flavobacterium granuli</name>
    <dbReference type="NCBI Taxonomy" id="280093"/>
    <lineage>
        <taxon>Bacteria</taxon>
        <taxon>Pseudomonadati</taxon>
        <taxon>Bacteroidota</taxon>
        <taxon>Flavobacteriia</taxon>
        <taxon>Flavobacteriales</taxon>
        <taxon>Flavobacteriaceae</taxon>
        <taxon>Flavobacterium</taxon>
    </lineage>
</organism>
<evidence type="ECO:0000313" key="9">
    <source>
        <dbReference type="EMBL" id="SHG27385.1"/>
    </source>
</evidence>
<accession>A0A1M5IGN8</accession>
<dbReference type="InterPro" id="IPR051913">
    <property type="entry name" value="GH2_Domain-Containing"/>
</dbReference>
<reference evidence="8 11" key="3">
    <citation type="submission" date="2018-03" db="EMBL/GenBank/DDBJ databases">
        <title>Genomic Encyclopedia of Archaeal and Bacterial Type Strains, Phase II (KMG-II): from individual species to whole genera.</title>
        <authorList>
            <person name="Goeker M."/>
        </authorList>
    </citation>
    <scope>NUCLEOTIDE SEQUENCE [LARGE SCALE GENOMIC DNA]</scope>
    <source>
        <strain evidence="8 11">DSM 17797</strain>
    </source>
</reference>
<dbReference type="InterPro" id="IPR006101">
    <property type="entry name" value="Glyco_hydro_2"/>
</dbReference>
<dbReference type="Pfam" id="PF00703">
    <property type="entry name" value="Glyco_hydro_2"/>
    <property type="match status" value="1"/>
</dbReference>
<sequence length="828" mass="93182">MKNSKLKLIIKNVVNYKLFSIVLFGLIFTVPTFGQQTTREVLTLEKNWRFHKGDVANGYSESLNDSKWEKVTVPHDWAIKGPFDKAIDIQNVAIVQNGEKAATEKTGRTGALPYIGVGWYRNEFAIPNFDSNKKVLLLFEGAMSEPEIFINGKKIGGWNYGYSYFYFDITAHVLGNLKNTLAVKLTNRELSSRWYPGAGLYRNVRLIVKNNESIDQWGTFITTPTISPEFAKVNIKTKVSGQHLRLVSRIIDATGNTVAIDSTATIYGNEFEQNIAVKNPKLWSPETPYLYTSVSKLYVGNTLKDETSTKFGIRKIKYEANKGFSLNDSIIKFKGVCLHHDLGPIGTAVNKAALRRQLTILKDMGANAIRSSHNMPSLEQLELCDEMGFLFLAESFDEWAKPKVENGYHRYFETDAEKDIVNLVHATRNHPSIVMWSSGNEVPDQWGSEGAKRAKWLQDIFHREDPTRPVTVGMDQVEATMASGFGAVLDIPGLNYRVHLYDKAYKAFPQGLILGSETASTVSSRGIYKFPVVAAKMKEYDDFQSSSYDLEACSWSNIPDEDFVLQDDKPWVIGEFVWTGFDYLGEPTPYDTKWPSRSSYFGINDLAGLPKDRYYLYRSRWNIKEKTLHMLPHWNWEGREGEVTPVFVYTSYNSAELFVNGKSMGIQKKNNSSPTNRYRLMWMDVKYEPGTIKVVAFDDDGKAVAEQETHTAGKLYRLVLEADKTELDADGKDLSFVTVSVVDKKGIPCPTATNQLQFNVKGEGVFRAACNGDATSLELFHLPTMKLFSGKLVVLVQSTSSAGEIELKVSGKGLQTAKIKIATKEELK</sequence>
<dbReference type="Pfam" id="PF16355">
    <property type="entry name" value="DUF4982"/>
    <property type="match status" value="1"/>
</dbReference>
<keyword evidence="11" id="KW-1185">Reference proteome</keyword>
<dbReference type="GO" id="GO:0005975">
    <property type="term" value="P:carbohydrate metabolic process"/>
    <property type="evidence" value="ECO:0007669"/>
    <property type="project" value="InterPro"/>
</dbReference>
<feature type="domain" description="Glycoside hydrolase family 2 immunoglobulin-like beta-sandwich" evidence="4">
    <location>
        <begin position="222"/>
        <end position="314"/>
    </location>
</feature>
<evidence type="ECO:0000259" key="7">
    <source>
        <dbReference type="Pfam" id="PF18565"/>
    </source>
</evidence>
<dbReference type="PRINTS" id="PR00132">
    <property type="entry name" value="GLHYDRLASE2"/>
</dbReference>
<dbReference type="Gene3D" id="2.60.40.10">
    <property type="entry name" value="Immunoglobulins"/>
    <property type="match status" value="3"/>
</dbReference>
<dbReference type="InterPro" id="IPR006102">
    <property type="entry name" value="Ig-like_GH2"/>
</dbReference>
<feature type="domain" description="Glycoside hydrolase family 2 catalytic" evidence="5">
    <location>
        <begin position="321"/>
        <end position="480"/>
    </location>
</feature>
<dbReference type="InterPro" id="IPR013783">
    <property type="entry name" value="Ig-like_fold"/>
</dbReference>
<dbReference type="InterPro" id="IPR008979">
    <property type="entry name" value="Galactose-bd-like_sf"/>
</dbReference>
<comment type="similarity">
    <text evidence="1">Belongs to the glycosyl hydrolase 2 family.</text>
</comment>
<evidence type="ECO:0000259" key="4">
    <source>
        <dbReference type="Pfam" id="PF00703"/>
    </source>
</evidence>